<accession>A0AA40E5L8</accession>
<gene>
    <name evidence="4" type="ORF">B0T26DRAFT_636202</name>
</gene>
<dbReference type="Gene3D" id="3.90.70.130">
    <property type="match status" value="1"/>
</dbReference>
<keyword evidence="1" id="KW-0378">Hydrolase</keyword>
<dbReference type="GO" id="GO:0016787">
    <property type="term" value="F:hydrolase activity"/>
    <property type="evidence" value="ECO:0007669"/>
    <property type="project" value="UniProtKB-KW"/>
</dbReference>
<sequence>MEDDPDKTIPCPFCGWKAAEGEGEYAMLMHMESMHAEGESPFVTLDDDNASGSSVAPTNDSDYGGEASPYVECPVETCSHVMRHEEMDAHLEHHAKDFVSAAAADAAAPSNAVPAAHNHDPDHGRGTSHPTGSPPSPGRSKSARGVGRHHHTPERNSERSSRQATAISAWKLLLRMPGSGASSSLSSKKKRQADQPEGPSARTTKRLGKSQLGRYHNEEHMPRWLTSHIEKGTRLTAIGVIPVLSQMLEQCPATKNAYLCHPSVQHFSKLPKECGFCGYRNIQMLCSYIVGIKFNGYQQLNRNIPTIFQIQDFIEAAWDQGINTQGRVETGGIKGTRKYIGTPEALAMFRFLEIPCDAQGFKNKETGKSEALLMEEVENYFQSGVDDPTRRVRLTNLPPIYFQHAGHSLTIVGFERLRDGETSLLVFDPEYRDSSKVTKYVGRTDFEFNNPNWALARYRRGNKYLKRYREFEILT</sequence>
<evidence type="ECO:0000259" key="3">
    <source>
        <dbReference type="Pfam" id="PF07910"/>
    </source>
</evidence>
<evidence type="ECO:0000256" key="2">
    <source>
        <dbReference type="SAM" id="MobiDB-lite"/>
    </source>
</evidence>
<evidence type="ECO:0000256" key="1">
    <source>
        <dbReference type="ARBA" id="ARBA00022801"/>
    </source>
</evidence>
<dbReference type="AlphaFoldDB" id="A0AA40E5L8"/>
<dbReference type="InterPro" id="IPR012462">
    <property type="entry name" value="UFSP1/2_DUB_cat"/>
</dbReference>
<feature type="region of interest" description="Disordered" evidence="2">
    <location>
        <begin position="102"/>
        <end position="164"/>
    </location>
</feature>
<evidence type="ECO:0000313" key="4">
    <source>
        <dbReference type="EMBL" id="KAK0728000.1"/>
    </source>
</evidence>
<dbReference type="EMBL" id="JAUIRO010000002">
    <property type="protein sequence ID" value="KAK0728000.1"/>
    <property type="molecule type" value="Genomic_DNA"/>
</dbReference>
<organism evidence="4 5">
    <name type="scientific">Lasiosphaeria miniovina</name>
    <dbReference type="NCBI Taxonomy" id="1954250"/>
    <lineage>
        <taxon>Eukaryota</taxon>
        <taxon>Fungi</taxon>
        <taxon>Dikarya</taxon>
        <taxon>Ascomycota</taxon>
        <taxon>Pezizomycotina</taxon>
        <taxon>Sordariomycetes</taxon>
        <taxon>Sordariomycetidae</taxon>
        <taxon>Sordariales</taxon>
        <taxon>Lasiosphaeriaceae</taxon>
        <taxon>Lasiosphaeria</taxon>
    </lineage>
</organism>
<feature type="compositionally biased region" description="Low complexity" evidence="2">
    <location>
        <begin position="102"/>
        <end position="116"/>
    </location>
</feature>
<dbReference type="Proteomes" id="UP001172101">
    <property type="component" value="Unassembled WGS sequence"/>
</dbReference>
<feature type="domain" description="UFSP1/2/DUB catalytic" evidence="3">
    <location>
        <begin position="255"/>
        <end position="474"/>
    </location>
</feature>
<dbReference type="RefSeq" id="XP_060300855.1">
    <property type="nucleotide sequence ID" value="XM_060436803.1"/>
</dbReference>
<feature type="region of interest" description="Disordered" evidence="2">
    <location>
        <begin position="178"/>
        <end position="219"/>
    </location>
</feature>
<keyword evidence="5" id="KW-1185">Reference proteome</keyword>
<comment type="caution">
    <text evidence="4">The sequence shown here is derived from an EMBL/GenBank/DDBJ whole genome shotgun (WGS) entry which is preliminary data.</text>
</comment>
<dbReference type="GeneID" id="85320073"/>
<evidence type="ECO:0000313" key="5">
    <source>
        <dbReference type="Proteomes" id="UP001172101"/>
    </source>
</evidence>
<reference evidence="4" key="1">
    <citation type="submission" date="2023-06" db="EMBL/GenBank/DDBJ databases">
        <title>Genome-scale phylogeny and comparative genomics of the fungal order Sordariales.</title>
        <authorList>
            <consortium name="Lawrence Berkeley National Laboratory"/>
            <person name="Hensen N."/>
            <person name="Bonometti L."/>
            <person name="Westerberg I."/>
            <person name="Brannstrom I.O."/>
            <person name="Guillou S."/>
            <person name="Cros-Aarteil S."/>
            <person name="Calhoun S."/>
            <person name="Haridas S."/>
            <person name="Kuo A."/>
            <person name="Mondo S."/>
            <person name="Pangilinan J."/>
            <person name="Riley R."/>
            <person name="LaButti K."/>
            <person name="Andreopoulos B."/>
            <person name="Lipzen A."/>
            <person name="Chen C."/>
            <person name="Yanf M."/>
            <person name="Daum C."/>
            <person name="Ng V."/>
            <person name="Clum A."/>
            <person name="Steindorff A."/>
            <person name="Ohm R."/>
            <person name="Martin F."/>
            <person name="Silar P."/>
            <person name="Natvig D."/>
            <person name="Lalanne C."/>
            <person name="Gautier V."/>
            <person name="Ament-velasquez S.L."/>
            <person name="Kruys A."/>
            <person name="Hutchinson M.I."/>
            <person name="Powell A.J."/>
            <person name="Barry K."/>
            <person name="Miller A.N."/>
            <person name="Grigoriev I.V."/>
            <person name="Debuchy R."/>
            <person name="Gladieux P."/>
            <person name="Thoren M.H."/>
            <person name="Johannesson H."/>
        </authorList>
    </citation>
    <scope>NUCLEOTIDE SEQUENCE</scope>
    <source>
        <strain evidence="4">SMH2392-1A</strain>
    </source>
</reference>
<proteinExistence type="predicted"/>
<protein>
    <submittedName>
        <fullName evidence="4">Peptidase family C78-domain-containing protein</fullName>
    </submittedName>
</protein>
<feature type="compositionally biased region" description="Polar residues" evidence="2">
    <location>
        <begin position="50"/>
        <end position="61"/>
    </location>
</feature>
<feature type="region of interest" description="Disordered" evidence="2">
    <location>
        <begin position="41"/>
        <end position="66"/>
    </location>
</feature>
<dbReference type="Pfam" id="PF07910">
    <property type="entry name" value="Peptidase_C78"/>
    <property type="match status" value="1"/>
</dbReference>
<name>A0AA40E5L8_9PEZI</name>